<accession>A0A9Q8WEP2</accession>
<feature type="region of interest" description="Disordered" evidence="1">
    <location>
        <begin position="38"/>
        <end position="61"/>
    </location>
</feature>
<evidence type="ECO:0000313" key="3">
    <source>
        <dbReference type="Proteomes" id="UP000830671"/>
    </source>
</evidence>
<dbReference type="KEGG" id="clup:CLUP02_06057"/>
<dbReference type="RefSeq" id="XP_049142204.1">
    <property type="nucleotide sequence ID" value="XM_049285061.1"/>
</dbReference>
<evidence type="ECO:0000256" key="1">
    <source>
        <dbReference type="SAM" id="MobiDB-lite"/>
    </source>
</evidence>
<reference evidence="2" key="1">
    <citation type="journal article" date="2021" name="Mol. Plant Microbe Interact.">
        <title>Complete Genome Sequence of the Plant-Pathogenic Fungus Colletotrichum lupini.</title>
        <authorList>
            <person name="Baroncelli R."/>
            <person name="Pensec F."/>
            <person name="Da Lio D."/>
            <person name="Boufleur T."/>
            <person name="Vicente I."/>
            <person name="Sarrocco S."/>
            <person name="Picot A."/>
            <person name="Baraldi E."/>
            <person name="Sukno S."/>
            <person name="Thon M."/>
            <person name="Le Floch G."/>
        </authorList>
    </citation>
    <scope>NUCLEOTIDE SEQUENCE</scope>
    <source>
        <strain evidence="2">IMI 504893</strain>
    </source>
</reference>
<dbReference type="Proteomes" id="UP000830671">
    <property type="component" value="Chromosome 3"/>
</dbReference>
<sequence length="61" mass="7006">MCFSPRPASHLTMRVYLAKSELQHERRKLFKRLKSWNNALNRAGPPPPIRLRNPPQAEAGA</sequence>
<evidence type="ECO:0000313" key="2">
    <source>
        <dbReference type="EMBL" id="UQC80574.1"/>
    </source>
</evidence>
<dbReference type="EMBL" id="CP019475">
    <property type="protein sequence ID" value="UQC80574.1"/>
    <property type="molecule type" value="Genomic_DNA"/>
</dbReference>
<name>A0A9Q8WEP2_9PEZI</name>
<protein>
    <submittedName>
        <fullName evidence="2">Uncharacterized protein</fullName>
    </submittedName>
</protein>
<dbReference type="AlphaFoldDB" id="A0A9Q8WEP2"/>
<organism evidence="2 3">
    <name type="scientific">Colletotrichum lupini</name>
    <dbReference type="NCBI Taxonomy" id="145971"/>
    <lineage>
        <taxon>Eukaryota</taxon>
        <taxon>Fungi</taxon>
        <taxon>Dikarya</taxon>
        <taxon>Ascomycota</taxon>
        <taxon>Pezizomycotina</taxon>
        <taxon>Sordariomycetes</taxon>
        <taxon>Hypocreomycetidae</taxon>
        <taxon>Glomerellales</taxon>
        <taxon>Glomerellaceae</taxon>
        <taxon>Colletotrichum</taxon>
        <taxon>Colletotrichum acutatum species complex</taxon>
    </lineage>
</organism>
<gene>
    <name evidence="2" type="ORF">CLUP02_06057</name>
</gene>
<proteinExistence type="predicted"/>
<dbReference type="GeneID" id="73340071"/>
<keyword evidence="3" id="KW-1185">Reference proteome</keyword>